<feature type="chain" id="PRO_5001979380" evidence="2">
    <location>
        <begin position="19"/>
        <end position="544"/>
    </location>
</feature>
<keyword evidence="4" id="KW-1185">Reference proteome</keyword>
<dbReference type="Proteomes" id="UP000039046">
    <property type="component" value="Unassembled WGS sequence"/>
</dbReference>
<dbReference type="HOGENOM" id="CLU_022672_1_0_1"/>
<dbReference type="STRING" id="1531966.A0A0A1T676"/>
<keyword evidence="2" id="KW-0732">Signal</keyword>
<accession>A0A0A1T676</accession>
<proteinExistence type="predicted"/>
<evidence type="ECO:0000256" key="1">
    <source>
        <dbReference type="SAM" id="MobiDB-lite"/>
    </source>
</evidence>
<organism evidence="3 4">
    <name type="scientific">[Torrubiella] hemipterigena</name>
    <dbReference type="NCBI Taxonomy" id="1531966"/>
    <lineage>
        <taxon>Eukaryota</taxon>
        <taxon>Fungi</taxon>
        <taxon>Dikarya</taxon>
        <taxon>Ascomycota</taxon>
        <taxon>Pezizomycotina</taxon>
        <taxon>Sordariomycetes</taxon>
        <taxon>Hypocreomycetidae</taxon>
        <taxon>Hypocreales</taxon>
        <taxon>Clavicipitaceae</taxon>
        <taxon>Clavicipitaceae incertae sedis</taxon>
        <taxon>'Torrubiella' clade</taxon>
    </lineage>
</organism>
<evidence type="ECO:0000313" key="3">
    <source>
        <dbReference type="EMBL" id="CEJ81605.1"/>
    </source>
</evidence>
<evidence type="ECO:0000313" key="4">
    <source>
        <dbReference type="Proteomes" id="UP000039046"/>
    </source>
</evidence>
<dbReference type="AlphaFoldDB" id="A0A0A1T676"/>
<reference evidence="3 4" key="1">
    <citation type="journal article" date="2015" name="Genome Announc.">
        <title>Draft Genome Sequence and Gene Annotation of the Entomopathogenic Fungus Verticillium hemipterigenum.</title>
        <authorList>
            <person name="Horn F."/>
            <person name="Habel A."/>
            <person name="Scharf D.H."/>
            <person name="Dworschak J."/>
            <person name="Brakhage A.A."/>
            <person name="Guthke R."/>
            <person name="Hertweck C."/>
            <person name="Linde J."/>
        </authorList>
    </citation>
    <scope>NUCLEOTIDE SEQUENCE [LARGE SCALE GENOMIC DNA]</scope>
</reference>
<evidence type="ECO:0000256" key="2">
    <source>
        <dbReference type="SAM" id="SignalP"/>
    </source>
</evidence>
<dbReference type="Pfam" id="PF10281">
    <property type="entry name" value="Ish1"/>
    <property type="match status" value="5"/>
</dbReference>
<dbReference type="OrthoDB" id="2527403at2759"/>
<dbReference type="InterPro" id="IPR018803">
    <property type="entry name" value="Ish1/Msc1-like"/>
</dbReference>
<dbReference type="EMBL" id="CDHN01000001">
    <property type="protein sequence ID" value="CEJ81605.1"/>
    <property type="molecule type" value="Genomic_DNA"/>
</dbReference>
<dbReference type="InterPro" id="IPR011015">
    <property type="entry name" value="LEM/LEM-like_dom_sf"/>
</dbReference>
<sequence>MVHVKILFTALLATSVAADGWLPGTRAVYNKWHETELERWLSDNGIPYPKAATRKDLQDLVDTNWNDYVVQPYNKWTPDQLTEFLKSQGQAIKENSENTLDYLVNQAKINWYDTSDYVGKQSGNMREWVWDTWSDNQLVAFAEKHGIDVPGVKKRDTLIHKAQAAYDAAAKQAGQTAGYAGDWLYESWTDADLKAWLDARGIPVPQITKRNELVAQVRRNAYIAHLKARHELARVSAKSRKAFAELKDSTIDAWDSSKLQEFCDANGIQVPHGSKVGDIRALIRQRSAQVMGTDVKGEASKAYEDGASAVSEKFEEATDAASEAAREAFSAATNTWSESRLKSYLDARGVPVPHASKPDELRALVRKHAHKAASGWSAWTFDDLGRDELKAYLSKHGDKAAKALAEKKDASMKELSKAAHSAYSSASTHGGESYASATSYLSSKATEASSSAFSTWSESDLKAYLDSYGVKVPQGSTVDEIRALARRQATYFRYGTSSPSETLLAKLAEGWGWITEQLSNGFDTAKQHGKEAEEAAREKLNDEL</sequence>
<name>A0A0A1T676_9HYPO</name>
<gene>
    <name evidence="3" type="ORF">VHEMI01725</name>
</gene>
<dbReference type="Gene3D" id="1.10.720.40">
    <property type="match status" value="1"/>
</dbReference>
<protein>
    <submittedName>
        <fullName evidence="3">Uncharacterized protein</fullName>
    </submittedName>
</protein>
<feature type="signal peptide" evidence="2">
    <location>
        <begin position="1"/>
        <end position="18"/>
    </location>
</feature>
<feature type="region of interest" description="Disordered" evidence="1">
    <location>
        <begin position="524"/>
        <end position="544"/>
    </location>
</feature>
<feature type="compositionally biased region" description="Basic and acidic residues" evidence="1">
    <location>
        <begin position="525"/>
        <end position="544"/>
    </location>
</feature>